<dbReference type="EMBL" id="AP035881">
    <property type="protein sequence ID" value="BFP49405.1"/>
    <property type="molecule type" value="Genomic_DNA"/>
</dbReference>
<evidence type="ECO:0000256" key="1">
    <source>
        <dbReference type="SAM" id="MobiDB-lite"/>
    </source>
</evidence>
<sequence>MRVSRRLRATASGALSLLPAGALCCAAQAAGTTGSARTTQASAWAAEDSSDDSYILDASSSTITPKPCRKGTPLTITVHGRLKEAARPSPGPRPPTAAAPSRGTW</sequence>
<accession>A0AB33KDB9</accession>
<evidence type="ECO:0000313" key="3">
    <source>
        <dbReference type="EMBL" id="BFP49405.1"/>
    </source>
</evidence>
<feature type="region of interest" description="Disordered" evidence="1">
    <location>
        <begin position="81"/>
        <end position="105"/>
    </location>
</feature>
<protein>
    <recommendedName>
        <fullName evidence="4">Secreted protein</fullName>
    </recommendedName>
</protein>
<feature type="chain" id="PRO_5044331445" description="Secreted protein" evidence="2">
    <location>
        <begin position="30"/>
        <end position="105"/>
    </location>
</feature>
<keyword evidence="2" id="KW-0732">Signal</keyword>
<organism evidence="3">
    <name type="scientific">Kitasatospora sp. CMC57</name>
    <dbReference type="NCBI Taxonomy" id="3231513"/>
    <lineage>
        <taxon>Bacteria</taxon>
        <taxon>Bacillati</taxon>
        <taxon>Actinomycetota</taxon>
        <taxon>Actinomycetes</taxon>
        <taxon>Kitasatosporales</taxon>
        <taxon>Streptomycetaceae</taxon>
        <taxon>Kitasatospora</taxon>
    </lineage>
</organism>
<feature type="signal peptide" evidence="2">
    <location>
        <begin position="1"/>
        <end position="29"/>
    </location>
</feature>
<proteinExistence type="predicted"/>
<dbReference type="AlphaFoldDB" id="A0AB33KDB9"/>
<reference evidence="3" key="1">
    <citation type="submission" date="2024-07" db="EMBL/GenBank/DDBJ databases">
        <title>Complete genome sequences of cellulolytic bacteria, Kitasatospora sp. CMC57 and Streptomyces sp. CMC78, isolated from Japanese agricultural soil.</title>
        <authorList>
            <person name="Hashimoto T."/>
            <person name="Ito M."/>
            <person name="Iwamoto M."/>
            <person name="Fukahori D."/>
            <person name="Shoda T."/>
            <person name="Sakoda M."/>
            <person name="Morohoshi T."/>
            <person name="Mitsuboshi M."/>
            <person name="Nishizawa T."/>
        </authorList>
    </citation>
    <scope>NUCLEOTIDE SEQUENCE</scope>
    <source>
        <strain evidence="3">CMC57</strain>
    </source>
</reference>
<gene>
    <name evidence="3" type="ORF">KCMC57_57730</name>
</gene>
<name>A0AB33KDB9_9ACTN</name>
<evidence type="ECO:0000256" key="2">
    <source>
        <dbReference type="SAM" id="SignalP"/>
    </source>
</evidence>
<evidence type="ECO:0008006" key="4">
    <source>
        <dbReference type="Google" id="ProtNLM"/>
    </source>
</evidence>